<dbReference type="SUPFAM" id="SSF56300">
    <property type="entry name" value="Metallo-dependent phosphatases"/>
    <property type="match status" value="1"/>
</dbReference>
<name>A0A0P1BLT1_9BASI</name>
<dbReference type="Pfam" id="PF00149">
    <property type="entry name" value="Metallophos"/>
    <property type="match status" value="1"/>
</dbReference>
<evidence type="ECO:0000256" key="1">
    <source>
        <dbReference type="SAM" id="MobiDB-lite"/>
    </source>
</evidence>
<dbReference type="InterPro" id="IPR004843">
    <property type="entry name" value="Calcineurin-like_PHP"/>
</dbReference>
<feature type="domain" description="Calcineurin-like phosphoesterase" evidence="2">
    <location>
        <begin position="73"/>
        <end position="315"/>
    </location>
</feature>
<evidence type="ECO:0000313" key="4">
    <source>
        <dbReference type="Proteomes" id="UP000054845"/>
    </source>
</evidence>
<evidence type="ECO:0000313" key="3">
    <source>
        <dbReference type="EMBL" id="CEH17377.1"/>
    </source>
</evidence>
<dbReference type="STRING" id="401625.A0A0P1BLT1"/>
<dbReference type="AlphaFoldDB" id="A0A0P1BLT1"/>
<dbReference type="Proteomes" id="UP000054845">
    <property type="component" value="Unassembled WGS sequence"/>
</dbReference>
<reference evidence="3 4" key="1">
    <citation type="submission" date="2014-09" db="EMBL/GenBank/DDBJ databases">
        <authorList>
            <person name="Magalhaes I.L.F."/>
            <person name="Oliveira U."/>
            <person name="Santos F.R."/>
            <person name="Vidigal T.H.D.A."/>
            <person name="Brescovit A.D."/>
            <person name="Santos A.J."/>
        </authorList>
    </citation>
    <scope>NUCLEOTIDE SEQUENCE [LARGE SCALE GENOMIC DNA]</scope>
</reference>
<evidence type="ECO:0000259" key="2">
    <source>
        <dbReference type="Pfam" id="PF00149"/>
    </source>
</evidence>
<accession>A0A0P1BLT1</accession>
<dbReference type="OrthoDB" id="5976022at2759"/>
<dbReference type="EMBL" id="CCYA01000254">
    <property type="protein sequence ID" value="CEH17377.1"/>
    <property type="molecule type" value="Genomic_DNA"/>
</dbReference>
<organism evidence="3 4">
    <name type="scientific">Ceraceosorus bombacis</name>
    <dbReference type="NCBI Taxonomy" id="401625"/>
    <lineage>
        <taxon>Eukaryota</taxon>
        <taxon>Fungi</taxon>
        <taxon>Dikarya</taxon>
        <taxon>Basidiomycota</taxon>
        <taxon>Ustilaginomycotina</taxon>
        <taxon>Exobasidiomycetes</taxon>
        <taxon>Ceraceosorales</taxon>
        <taxon>Ceraceosoraceae</taxon>
        <taxon>Ceraceosorus</taxon>
    </lineage>
</organism>
<dbReference type="GO" id="GO:0016787">
    <property type="term" value="F:hydrolase activity"/>
    <property type="evidence" value="ECO:0007669"/>
    <property type="project" value="InterPro"/>
</dbReference>
<dbReference type="Gene3D" id="3.60.21.10">
    <property type="match status" value="1"/>
</dbReference>
<protein>
    <submittedName>
        <fullName evidence="3">Serine/threonine specific protein phosphatase PP1, catalytic subunit</fullName>
    </submittedName>
</protein>
<dbReference type="PANTHER" id="PTHR46546">
    <property type="entry name" value="SHEWANELLA-LIKE PROTEIN PHOSPHATASE 1"/>
    <property type="match status" value="1"/>
</dbReference>
<dbReference type="InterPro" id="IPR029052">
    <property type="entry name" value="Metallo-depent_PP-like"/>
</dbReference>
<keyword evidence="4" id="KW-1185">Reference proteome</keyword>
<proteinExistence type="predicted"/>
<feature type="region of interest" description="Disordered" evidence="1">
    <location>
        <begin position="1"/>
        <end position="20"/>
    </location>
</feature>
<sequence length="385" mass="42084">MPPTATMPRSPGVGAVGASRGQAARTGSPLLRLALIFGALLVYLGYRATVPSPHKVLESAVSFTPASATISRRVVAVADLHGDLQHAHNVLRMAGIIDASANWIGGDAVLASTGDIVDRGDDTIELYKMFDRLRQQALEHGGEVRNCLGNHEMMNALHDWRYVTPGDVKSFGGPQARRNVMSSSGWIGKAWMSNYTISQTVPLLSPHKVPTGVPSHYAVPHASFVHGGIHPEWAAKGLDHINEVGRSLLFRALDWKSPRGHLPPDTSREEMSLYDEMGPLWYRGYAYETEEEVCHLAHAAKESLGVRHLVMGHTPHFDGFVVRCDAAVLLIDTGISRAYGGEQSALIFDTELLPLAKGAWEEKSTLTALYRGRRPKIIKEIRKVV</sequence>
<dbReference type="PANTHER" id="PTHR46546:SF4">
    <property type="entry name" value="SHEWANELLA-LIKE PROTEIN PHOSPHATASE 1"/>
    <property type="match status" value="1"/>
</dbReference>